<proteinExistence type="inferred from homology"/>
<dbReference type="RefSeq" id="WP_244658866.1">
    <property type="nucleotide sequence ID" value="NZ_CP059897.1"/>
</dbReference>
<comment type="similarity">
    <text evidence="1">Belongs to the flavin monoamine oxidase family.</text>
</comment>
<evidence type="ECO:0000313" key="4">
    <source>
        <dbReference type="Proteomes" id="UP001595647"/>
    </source>
</evidence>
<organism evidence="3 4">
    <name type="scientific">Ciceribacter thiooxidans</name>
    <dbReference type="NCBI Taxonomy" id="1969821"/>
    <lineage>
        <taxon>Bacteria</taxon>
        <taxon>Pseudomonadati</taxon>
        <taxon>Pseudomonadota</taxon>
        <taxon>Alphaproteobacteria</taxon>
        <taxon>Hyphomicrobiales</taxon>
        <taxon>Rhizobiaceae</taxon>
        <taxon>Ciceribacter</taxon>
    </lineage>
</organism>
<dbReference type="SUPFAM" id="SSF51905">
    <property type="entry name" value="FAD/NAD(P)-binding domain"/>
    <property type="match status" value="1"/>
</dbReference>
<evidence type="ECO:0000259" key="2">
    <source>
        <dbReference type="Pfam" id="PF01593"/>
    </source>
</evidence>
<dbReference type="PANTHER" id="PTHR43563:SF1">
    <property type="entry name" value="AMINE OXIDASE [FLAVIN-CONTAINING] B"/>
    <property type="match status" value="1"/>
</dbReference>
<dbReference type="InterPro" id="IPR036188">
    <property type="entry name" value="FAD/NAD-bd_sf"/>
</dbReference>
<gene>
    <name evidence="3" type="ORF">ACFOHV_21170</name>
</gene>
<evidence type="ECO:0000313" key="3">
    <source>
        <dbReference type="EMBL" id="MFC3165799.1"/>
    </source>
</evidence>
<reference evidence="4" key="1">
    <citation type="journal article" date="2019" name="Int. J. Syst. Evol. Microbiol.">
        <title>The Global Catalogue of Microorganisms (GCM) 10K type strain sequencing project: providing services to taxonomists for standard genome sequencing and annotation.</title>
        <authorList>
            <consortium name="The Broad Institute Genomics Platform"/>
            <consortium name="The Broad Institute Genome Sequencing Center for Infectious Disease"/>
            <person name="Wu L."/>
            <person name="Ma J."/>
        </authorList>
    </citation>
    <scope>NUCLEOTIDE SEQUENCE [LARGE SCALE GENOMIC DNA]</scope>
    <source>
        <strain evidence="4">KCTC 52231</strain>
    </source>
</reference>
<dbReference type="InterPro" id="IPR050703">
    <property type="entry name" value="Flavin_MAO"/>
</dbReference>
<protein>
    <submittedName>
        <fullName evidence="3">Flavin monoamine oxidase family protein</fullName>
    </submittedName>
</protein>
<dbReference type="SUPFAM" id="SSF54373">
    <property type="entry name" value="FAD-linked reductases, C-terminal domain"/>
    <property type="match status" value="1"/>
</dbReference>
<dbReference type="Pfam" id="PF01593">
    <property type="entry name" value="Amino_oxidase"/>
    <property type="match status" value="1"/>
</dbReference>
<dbReference type="Proteomes" id="UP001595647">
    <property type="component" value="Unassembled WGS sequence"/>
</dbReference>
<dbReference type="Gene3D" id="3.50.50.60">
    <property type="entry name" value="FAD/NAD(P)-binding domain"/>
    <property type="match status" value="2"/>
</dbReference>
<accession>A0ABV7I950</accession>
<name>A0ABV7I950_9HYPH</name>
<sequence length="387" mass="41616">MAPMTAMPSNAVVIVGGGLAGLTAAYHLHRNGLDFTLVEARNRLGGRILTADPKTDVSQDGFDLGPSWFWPDINPAVGEFARKLELPFFPQYSDGAMVFQRSRETAPERYDTMRQPPISMRLAGGIGAVVSALAGRLPRASLRLATKVTRIEKTAAGVKVRFRGGDGSANDIEACHVVLALPPRLLAETIIFDPVPTDQVQKLWRDTPTWMAPHAKVFALYDRPFWREAGLSGAARSMVGPLVEIHDATTSTGKAALFGFVGVAAPTRNQAGRDAIINASIAQLAQLFGPEALDPISTLIKDWADDPLTATPLDQIAGDHPQGGRREWVDQTWRNWISLAGSETAINDPGYLAGAIEAGEGAAMTLISRRDGDRSSLDLGCVDRSRS</sequence>
<evidence type="ECO:0000256" key="1">
    <source>
        <dbReference type="ARBA" id="ARBA00005995"/>
    </source>
</evidence>
<keyword evidence="4" id="KW-1185">Reference proteome</keyword>
<dbReference type="Pfam" id="PF13450">
    <property type="entry name" value="NAD_binding_8"/>
    <property type="match status" value="1"/>
</dbReference>
<dbReference type="EMBL" id="JBHRTG010000019">
    <property type="protein sequence ID" value="MFC3165799.1"/>
    <property type="molecule type" value="Genomic_DNA"/>
</dbReference>
<feature type="domain" description="Amine oxidase" evidence="2">
    <location>
        <begin position="121"/>
        <end position="366"/>
    </location>
</feature>
<dbReference type="PANTHER" id="PTHR43563">
    <property type="entry name" value="AMINE OXIDASE"/>
    <property type="match status" value="1"/>
</dbReference>
<dbReference type="InterPro" id="IPR002937">
    <property type="entry name" value="Amino_oxidase"/>
</dbReference>
<comment type="caution">
    <text evidence="3">The sequence shown here is derived from an EMBL/GenBank/DDBJ whole genome shotgun (WGS) entry which is preliminary data.</text>
</comment>